<dbReference type="OrthoDB" id="25872at2759"/>
<dbReference type="PROSITE" id="PS51281">
    <property type="entry name" value="TAP_C"/>
    <property type="match status" value="1"/>
</dbReference>
<dbReference type="Proteomes" id="UP000663879">
    <property type="component" value="Unassembled WGS sequence"/>
</dbReference>
<evidence type="ECO:0000256" key="8">
    <source>
        <dbReference type="SAM" id="MobiDB-lite"/>
    </source>
</evidence>
<feature type="domain" description="NTF2" evidence="9">
    <location>
        <begin position="127"/>
        <end position="284"/>
    </location>
</feature>
<dbReference type="FunFam" id="1.10.8.10:FF:000018">
    <property type="entry name" value="Nuclear RNA export factor 1"/>
    <property type="match status" value="1"/>
</dbReference>
<evidence type="ECO:0000256" key="4">
    <source>
        <dbReference type="ARBA" id="ARBA00022614"/>
    </source>
</evidence>
<dbReference type="PANTHER" id="PTHR10662:SF22">
    <property type="entry name" value="NUCLEAR RNA EXPORT FACTOR 1"/>
    <property type="match status" value="1"/>
</dbReference>
<name>A0A813WJM8_9BILA</name>
<protein>
    <recommendedName>
        <fullName evidence="13">Nuclear RNA export factor 1</fullName>
    </recommendedName>
</protein>
<comment type="subcellular location">
    <subcellularLocation>
        <location evidence="1">Nucleus</location>
    </subcellularLocation>
</comment>
<dbReference type="PROSITE" id="PS50177">
    <property type="entry name" value="NTF2_DOMAIN"/>
    <property type="match status" value="1"/>
</dbReference>
<evidence type="ECO:0000256" key="1">
    <source>
        <dbReference type="ARBA" id="ARBA00004123"/>
    </source>
</evidence>
<comment type="similarity">
    <text evidence="2">Belongs to the NXF family.</text>
</comment>
<dbReference type="InterPro" id="IPR005637">
    <property type="entry name" value="TAP_C_dom"/>
</dbReference>
<gene>
    <name evidence="11" type="ORF">OXX778_LOCUS9061</name>
</gene>
<evidence type="ECO:0000256" key="6">
    <source>
        <dbReference type="ARBA" id="ARBA00022816"/>
    </source>
</evidence>
<dbReference type="SUPFAM" id="SSF46934">
    <property type="entry name" value="UBA-like"/>
    <property type="match status" value="1"/>
</dbReference>
<reference evidence="11" key="1">
    <citation type="submission" date="2021-02" db="EMBL/GenBank/DDBJ databases">
        <authorList>
            <person name="Nowell W R."/>
        </authorList>
    </citation>
    <scope>NUCLEOTIDE SEQUENCE</scope>
    <source>
        <strain evidence="11">Ploen Becks lab</strain>
    </source>
</reference>
<dbReference type="InterPro" id="IPR009060">
    <property type="entry name" value="UBA-like_sf"/>
</dbReference>
<feature type="region of interest" description="Disordered" evidence="8">
    <location>
        <begin position="1"/>
        <end position="39"/>
    </location>
</feature>
<evidence type="ECO:0000259" key="9">
    <source>
        <dbReference type="PROSITE" id="PS50177"/>
    </source>
</evidence>
<dbReference type="GO" id="GO:0005634">
    <property type="term" value="C:nucleus"/>
    <property type="evidence" value="ECO:0007669"/>
    <property type="project" value="UniProtKB-SubCell"/>
</dbReference>
<evidence type="ECO:0000256" key="7">
    <source>
        <dbReference type="ARBA" id="ARBA00023242"/>
    </source>
</evidence>
<dbReference type="Gene3D" id="3.10.450.50">
    <property type="match status" value="1"/>
</dbReference>
<evidence type="ECO:0000256" key="5">
    <source>
        <dbReference type="ARBA" id="ARBA00022737"/>
    </source>
</evidence>
<dbReference type="InterPro" id="IPR018222">
    <property type="entry name" value="Nuclear_transport_factor_2_euk"/>
</dbReference>
<dbReference type="AlphaFoldDB" id="A0A813WJM8"/>
<evidence type="ECO:0000313" key="11">
    <source>
        <dbReference type="EMBL" id="CAF0853253.1"/>
    </source>
</evidence>
<dbReference type="Pfam" id="PF22602">
    <property type="entry name" value="NXF_NTF2"/>
    <property type="match status" value="1"/>
</dbReference>
<evidence type="ECO:0000313" key="12">
    <source>
        <dbReference type="Proteomes" id="UP000663879"/>
    </source>
</evidence>
<dbReference type="GO" id="GO:0016973">
    <property type="term" value="P:poly(A)+ mRNA export from nucleus"/>
    <property type="evidence" value="ECO:0007669"/>
    <property type="project" value="TreeGrafter"/>
</dbReference>
<dbReference type="EMBL" id="CAJNOC010001307">
    <property type="protein sequence ID" value="CAF0853253.1"/>
    <property type="molecule type" value="Genomic_DNA"/>
</dbReference>
<dbReference type="GO" id="GO:0003723">
    <property type="term" value="F:RNA binding"/>
    <property type="evidence" value="ECO:0007669"/>
    <property type="project" value="TreeGrafter"/>
</dbReference>
<dbReference type="Gene3D" id="1.10.8.10">
    <property type="entry name" value="DNA helicase RuvA subunit, C-terminal domain"/>
    <property type="match status" value="1"/>
</dbReference>
<dbReference type="SMART" id="SM00804">
    <property type="entry name" value="TAP_C"/>
    <property type="match status" value="1"/>
</dbReference>
<sequence>MPKRNKNKHYRNNQNDNNYRHPQTNGGVNQKWSKKHNKNQRQLYLKPSQLGAIDDFEVDNNQRENNNNNYQHRKNKIDRRRIIENVQDMGLAKTKLSIGDTDEIKKTLLESKPHCKLSYIPDDVFKLIIEYVQLYFNCYDSNREGLLQAYNPKCIFSLCLNMSSQCSNRAFKFDDVYYRENRNLKKLCGHENYHNDRRMKLIHQGYIDTVNFLSKLPPTEHEATSFKLDNCFFMPNMISFSVSGVFREGKSTDKVRPLRSFYRSFVCIPDAVSKMTIVNDQYVISNISVEQNRKYFQEKPKTESAPSESVVASQSIQPDTIQIDQNMLIQRFSSDSRLNFEWSKYCLEHANWNYEEAGKMYMEYKDKIPKEAFLA</sequence>
<keyword evidence="3" id="KW-0813">Transport</keyword>
<keyword evidence="7" id="KW-0539">Nucleus</keyword>
<evidence type="ECO:0008006" key="13">
    <source>
        <dbReference type="Google" id="ProtNLM"/>
    </source>
</evidence>
<dbReference type="PANTHER" id="PTHR10662">
    <property type="entry name" value="NUCLEAR RNA EXPORT FACTOR"/>
    <property type="match status" value="1"/>
</dbReference>
<evidence type="ECO:0000256" key="2">
    <source>
        <dbReference type="ARBA" id="ARBA00009285"/>
    </source>
</evidence>
<keyword evidence="4" id="KW-0433">Leucine-rich repeat</keyword>
<proteinExistence type="inferred from homology"/>
<accession>A0A813WJM8</accession>
<evidence type="ECO:0000259" key="10">
    <source>
        <dbReference type="PROSITE" id="PS51281"/>
    </source>
</evidence>
<evidence type="ECO:0000256" key="3">
    <source>
        <dbReference type="ARBA" id="ARBA00022448"/>
    </source>
</evidence>
<dbReference type="Pfam" id="PF03943">
    <property type="entry name" value="TAP_C"/>
    <property type="match status" value="1"/>
</dbReference>
<keyword evidence="12" id="KW-1185">Reference proteome</keyword>
<dbReference type="SUPFAM" id="SSF54427">
    <property type="entry name" value="NTF2-like"/>
    <property type="match status" value="1"/>
</dbReference>
<feature type="compositionally biased region" description="Polar residues" evidence="8">
    <location>
        <begin position="12"/>
        <end position="31"/>
    </location>
</feature>
<keyword evidence="5" id="KW-0677">Repeat</keyword>
<keyword evidence="6" id="KW-0509">mRNA transport</keyword>
<dbReference type="InterPro" id="IPR030217">
    <property type="entry name" value="NXF_fam"/>
</dbReference>
<comment type="caution">
    <text evidence="11">The sequence shown here is derived from an EMBL/GenBank/DDBJ whole genome shotgun (WGS) entry which is preliminary data.</text>
</comment>
<feature type="compositionally biased region" description="Basic residues" evidence="8">
    <location>
        <begin position="1"/>
        <end position="11"/>
    </location>
</feature>
<dbReference type="InterPro" id="IPR032710">
    <property type="entry name" value="NTF2-like_dom_sf"/>
</dbReference>
<feature type="domain" description="TAP-C" evidence="10">
    <location>
        <begin position="323"/>
        <end position="375"/>
    </location>
</feature>
<dbReference type="CDD" id="cd14342">
    <property type="entry name" value="UBA_TAP-C"/>
    <property type="match status" value="1"/>
</dbReference>
<organism evidence="11 12">
    <name type="scientific">Brachionus calyciflorus</name>
    <dbReference type="NCBI Taxonomy" id="104777"/>
    <lineage>
        <taxon>Eukaryota</taxon>
        <taxon>Metazoa</taxon>
        <taxon>Spiralia</taxon>
        <taxon>Gnathifera</taxon>
        <taxon>Rotifera</taxon>
        <taxon>Eurotatoria</taxon>
        <taxon>Monogononta</taxon>
        <taxon>Pseudotrocha</taxon>
        <taxon>Ploima</taxon>
        <taxon>Brachionidae</taxon>
        <taxon>Brachionus</taxon>
    </lineage>
</organism>
<dbReference type="InterPro" id="IPR002075">
    <property type="entry name" value="NTF2_dom"/>
</dbReference>